<gene>
    <name evidence="1" type="ORF">Syun_017039</name>
</gene>
<evidence type="ECO:0000313" key="2">
    <source>
        <dbReference type="Proteomes" id="UP001420932"/>
    </source>
</evidence>
<comment type="caution">
    <text evidence="1">The sequence shown here is derived from an EMBL/GenBank/DDBJ whole genome shotgun (WGS) entry which is preliminary data.</text>
</comment>
<evidence type="ECO:0000313" key="1">
    <source>
        <dbReference type="EMBL" id="KAK9128242.1"/>
    </source>
</evidence>
<dbReference type="PANTHER" id="PTHR31591">
    <property type="entry name" value="UPF0613 PROTEIN PB24D3.06C"/>
    <property type="match status" value="1"/>
</dbReference>
<keyword evidence="2" id="KW-1185">Reference proteome</keyword>
<organism evidence="1 2">
    <name type="scientific">Stephania yunnanensis</name>
    <dbReference type="NCBI Taxonomy" id="152371"/>
    <lineage>
        <taxon>Eukaryota</taxon>
        <taxon>Viridiplantae</taxon>
        <taxon>Streptophyta</taxon>
        <taxon>Embryophyta</taxon>
        <taxon>Tracheophyta</taxon>
        <taxon>Spermatophyta</taxon>
        <taxon>Magnoliopsida</taxon>
        <taxon>Ranunculales</taxon>
        <taxon>Menispermaceae</taxon>
        <taxon>Menispermoideae</taxon>
        <taxon>Cissampelideae</taxon>
        <taxon>Stephania</taxon>
    </lineage>
</organism>
<proteinExistence type="predicted"/>
<dbReference type="Pfam" id="PF08538">
    <property type="entry name" value="DUF1749"/>
    <property type="match status" value="1"/>
</dbReference>
<dbReference type="PANTHER" id="PTHR31591:SF1">
    <property type="entry name" value="UPF0613 PROTEIN PB24D3.06C"/>
    <property type="match status" value="1"/>
</dbReference>
<dbReference type="InterPro" id="IPR029058">
    <property type="entry name" value="AB_hydrolase_fold"/>
</dbReference>
<sequence>MFCYKCIVRYHSLCSYMGDDDMFSSDLSNDQLRMRLGHMSNIPCQVDEKSLAEGDVSTPKELLEGCRRWSRSYGFIFSNRSETELLYSVSDPLLIKDGSETEYNNFISDLLPIRDGLETESNNSVSDSLLIRDGSEMKFNNSVSDPLLIRDESETEYNNSVSDPLLIREGSETECNYNCTP</sequence>
<protein>
    <submittedName>
        <fullName evidence="1">Uncharacterized protein</fullName>
    </submittedName>
</protein>
<reference evidence="1 2" key="1">
    <citation type="submission" date="2024-01" db="EMBL/GenBank/DDBJ databases">
        <title>Genome assemblies of Stephania.</title>
        <authorList>
            <person name="Yang L."/>
        </authorList>
    </citation>
    <scope>NUCLEOTIDE SEQUENCE [LARGE SCALE GENOMIC DNA]</scope>
    <source>
        <strain evidence="1">YNDBR</strain>
        <tissue evidence="1">Leaf</tissue>
    </source>
</reference>
<dbReference type="InterPro" id="IPR013744">
    <property type="entry name" value="SidJ"/>
</dbReference>
<dbReference type="EMBL" id="JBBNAF010000007">
    <property type="protein sequence ID" value="KAK9128242.1"/>
    <property type="molecule type" value="Genomic_DNA"/>
</dbReference>
<accession>A0AAP0P203</accession>
<dbReference type="AlphaFoldDB" id="A0AAP0P203"/>
<dbReference type="Gene3D" id="3.40.50.1820">
    <property type="entry name" value="alpha/beta hydrolase"/>
    <property type="match status" value="1"/>
</dbReference>
<name>A0AAP0P203_9MAGN</name>
<dbReference type="Proteomes" id="UP001420932">
    <property type="component" value="Unassembled WGS sequence"/>
</dbReference>